<comment type="cofactor">
    <cofactor evidence="16">
        <name>FAD</name>
        <dbReference type="ChEBI" id="CHEBI:57692"/>
    </cofactor>
    <text evidence="16">Flavinylated by SdhE, about 5% flavinylation occurs in the absence of SdhE.</text>
</comment>
<dbReference type="GO" id="GO:0022900">
    <property type="term" value="P:electron transport chain"/>
    <property type="evidence" value="ECO:0007669"/>
    <property type="project" value="UniProtKB-UniRule"/>
</dbReference>
<dbReference type="PANTHER" id="PTHR11632:SF51">
    <property type="entry name" value="SUCCINATE DEHYDROGENASE [UBIQUINONE] FLAVOPROTEIN SUBUNIT, MITOCHONDRIAL"/>
    <property type="match status" value="1"/>
</dbReference>
<keyword evidence="22" id="KW-1185">Reference proteome</keyword>
<dbReference type="GO" id="GO:0008177">
    <property type="term" value="F:succinate dehydrogenase (quinone) activity"/>
    <property type="evidence" value="ECO:0007669"/>
    <property type="project" value="UniProtKB-EC"/>
</dbReference>
<dbReference type="Proteomes" id="UP000243679">
    <property type="component" value="Chromosome"/>
</dbReference>
<dbReference type="GO" id="GO:0005886">
    <property type="term" value="C:plasma membrane"/>
    <property type="evidence" value="ECO:0007669"/>
    <property type="project" value="UniProtKB-SubCell"/>
</dbReference>
<name>A0A1Q2SP35_9GAMM</name>
<evidence type="ECO:0000256" key="18">
    <source>
        <dbReference type="RuleBase" id="RU362051"/>
    </source>
</evidence>
<reference evidence="21 22" key="1">
    <citation type="journal article" date="2017" name="ISME J.">
        <title>An acid-tolerant ammonia-oxidizing ?-proteobacterium from soil.</title>
        <authorList>
            <person name="Hayatsu M."/>
            <person name="Tago K."/>
            <person name="Uchiyama I."/>
            <person name="Toyoda A."/>
            <person name="Wang Y."/>
            <person name="Shimomura Y."/>
            <person name="Okubo T."/>
            <person name="Kurisu F."/>
            <person name="Hirono Y."/>
            <person name="Nonaka K."/>
            <person name="Akiyama H."/>
            <person name="Itoh T."/>
            <person name="Takami H."/>
        </authorList>
    </citation>
    <scope>NUCLEOTIDE SEQUENCE [LARGE SCALE GENOMIC DNA]</scope>
    <source>
        <strain evidence="21 22">TAO100</strain>
    </source>
</reference>
<comment type="similarity">
    <text evidence="3 18">Belongs to the FAD-dependent oxidoreductase 2 family. FRD/SDH subfamily.</text>
</comment>
<protein>
    <recommendedName>
        <fullName evidence="5 13">Succinate dehydrogenase flavoprotein subunit</fullName>
        <ecNumber evidence="4 18">1.3.5.1</ecNumber>
    </recommendedName>
</protein>
<dbReference type="Pfam" id="PF00890">
    <property type="entry name" value="FAD_binding_2"/>
    <property type="match status" value="1"/>
</dbReference>
<evidence type="ECO:0000256" key="7">
    <source>
        <dbReference type="ARBA" id="ARBA00022630"/>
    </source>
</evidence>
<evidence type="ECO:0000256" key="3">
    <source>
        <dbReference type="ARBA" id="ARBA00008040"/>
    </source>
</evidence>
<keyword evidence="9 18" id="KW-0249">Electron transport</keyword>
<dbReference type="EC" id="1.3.5.1" evidence="4 18"/>
<dbReference type="PRINTS" id="PR00411">
    <property type="entry name" value="PNDRDTASEI"/>
</dbReference>
<keyword evidence="10 18" id="KW-0560">Oxidoreductase</keyword>
<evidence type="ECO:0000259" key="19">
    <source>
        <dbReference type="Pfam" id="PF00890"/>
    </source>
</evidence>
<evidence type="ECO:0000256" key="5">
    <source>
        <dbReference type="ARBA" id="ARBA00019965"/>
    </source>
</evidence>
<dbReference type="PANTHER" id="PTHR11632">
    <property type="entry name" value="SUCCINATE DEHYDROGENASE 2 FLAVOPROTEIN SUBUNIT"/>
    <property type="match status" value="1"/>
</dbReference>
<feature type="binding site" evidence="15">
    <location>
        <position position="398"/>
    </location>
    <ligand>
        <name>substrate</name>
    </ligand>
</feature>
<keyword evidence="8 16" id="KW-0274">FAD</keyword>
<dbReference type="OrthoDB" id="9806724at2"/>
<dbReference type="InterPro" id="IPR036188">
    <property type="entry name" value="FAD/NAD-bd_sf"/>
</dbReference>
<dbReference type="InterPro" id="IPR003953">
    <property type="entry name" value="FAD-dep_OxRdtase_2_FAD-bd"/>
</dbReference>
<dbReference type="RefSeq" id="WP_096527364.1">
    <property type="nucleotide sequence ID" value="NZ_AP014836.1"/>
</dbReference>
<dbReference type="UniPathway" id="UPA00223">
    <property type="reaction ID" value="UER01005"/>
</dbReference>
<dbReference type="InterPro" id="IPR027477">
    <property type="entry name" value="Succ_DH/fumarate_Rdtase_cat_sf"/>
</dbReference>
<evidence type="ECO:0000313" key="21">
    <source>
        <dbReference type="EMBL" id="BAW80863.1"/>
    </source>
</evidence>
<dbReference type="SUPFAM" id="SSF46977">
    <property type="entry name" value="Succinate dehydrogenase/fumarate reductase flavoprotein C-terminal domain"/>
    <property type="match status" value="1"/>
</dbReference>
<feature type="binding site" evidence="16">
    <location>
        <position position="221"/>
    </location>
    <ligand>
        <name>FAD</name>
        <dbReference type="ChEBI" id="CHEBI:57692"/>
    </ligand>
</feature>
<dbReference type="InterPro" id="IPR030664">
    <property type="entry name" value="SdhA/FrdA/AprA"/>
</dbReference>
<keyword evidence="18" id="KW-1003">Cell membrane</keyword>
<feature type="binding site" evidence="16">
    <location>
        <begin position="403"/>
        <end position="404"/>
    </location>
    <ligand>
        <name>FAD</name>
        <dbReference type="ChEBI" id="CHEBI:57692"/>
    </ligand>
</feature>
<keyword evidence="11 18" id="KW-0472">Membrane</keyword>
<dbReference type="InterPro" id="IPR003952">
    <property type="entry name" value="FRD_SDH_FAD_BS"/>
</dbReference>
<keyword evidence="6 18" id="KW-0813">Transport</keyword>
<dbReference type="NCBIfam" id="TIGR01816">
    <property type="entry name" value="sdhA_forward"/>
    <property type="match status" value="1"/>
</dbReference>
<dbReference type="EMBL" id="AP014836">
    <property type="protein sequence ID" value="BAW80863.1"/>
    <property type="molecule type" value="Genomic_DNA"/>
</dbReference>
<evidence type="ECO:0000256" key="6">
    <source>
        <dbReference type="ARBA" id="ARBA00022448"/>
    </source>
</evidence>
<dbReference type="AlphaFoldDB" id="A0A1Q2SP35"/>
<dbReference type="Gene3D" id="3.90.700.10">
    <property type="entry name" value="Succinate dehydrogenase/fumarate reductase flavoprotein, catalytic domain"/>
    <property type="match status" value="1"/>
</dbReference>
<evidence type="ECO:0000256" key="15">
    <source>
        <dbReference type="PIRSR" id="PIRSR611281-2"/>
    </source>
</evidence>
<feature type="modified residue" description="Tele-8alpha-FAD histidine" evidence="17">
    <location>
        <position position="45"/>
    </location>
</feature>
<dbReference type="PRINTS" id="PR00368">
    <property type="entry name" value="FADPNR"/>
</dbReference>
<evidence type="ECO:0000256" key="16">
    <source>
        <dbReference type="PIRSR" id="PIRSR611281-3"/>
    </source>
</evidence>
<feature type="binding site" evidence="15">
    <location>
        <position position="242"/>
    </location>
    <ligand>
        <name>substrate</name>
    </ligand>
</feature>
<keyword evidence="18" id="KW-0816">Tricarboxylic acid cycle</keyword>
<evidence type="ECO:0000259" key="20">
    <source>
        <dbReference type="Pfam" id="PF02910"/>
    </source>
</evidence>
<comment type="catalytic activity">
    <reaction evidence="12 18">
        <text>a quinone + succinate = fumarate + a quinol</text>
        <dbReference type="Rhea" id="RHEA:40523"/>
        <dbReference type="ChEBI" id="CHEBI:24646"/>
        <dbReference type="ChEBI" id="CHEBI:29806"/>
        <dbReference type="ChEBI" id="CHEBI:30031"/>
        <dbReference type="ChEBI" id="CHEBI:132124"/>
        <dbReference type="EC" id="1.3.5.1"/>
    </reaction>
</comment>
<evidence type="ECO:0000256" key="14">
    <source>
        <dbReference type="PIRSR" id="PIRSR000171-1"/>
    </source>
</evidence>
<dbReference type="GO" id="GO:0050660">
    <property type="term" value="F:flavin adenine dinucleotide binding"/>
    <property type="evidence" value="ECO:0007669"/>
    <property type="project" value="UniProtKB-UniRule"/>
</dbReference>
<keyword evidence="18" id="KW-0997">Cell inner membrane</keyword>
<dbReference type="GO" id="GO:0009055">
    <property type="term" value="F:electron transfer activity"/>
    <property type="evidence" value="ECO:0007669"/>
    <property type="project" value="TreeGrafter"/>
</dbReference>
<accession>A0A1Q2SP35</accession>
<dbReference type="Gene3D" id="4.10.80.40">
    <property type="entry name" value="succinate dehydrogenase protein domain"/>
    <property type="match status" value="1"/>
</dbReference>
<evidence type="ECO:0000256" key="8">
    <source>
        <dbReference type="ARBA" id="ARBA00022827"/>
    </source>
</evidence>
<evidence type="ECO:0000256" key="1">
    <source>
        <dbReference type="ARBA" id="ARBA00004515"/>
    </source>
</evidence>
<evidence type="ECO:0000256" key="12">
    <source>
        <dbReference type="ARBA" id="ARBA00049220"/>
    </source>
</evidence>
<feature type="binding site" evidence="15">
    <location>
        <position position="353"/>
    </location>
    <ligand>
        <name>substrate</name>
    </ligand>
</feature>
<dbReference type="FunFam" id="3.90.700.10:FF:000001">
    <property type="entry name" value="Mitochondrial succinate dehydrogenase flavoprotein subunit"/>
    <property type="match status" value="1"/>
</dbReference>
<dbReference type="SUPFAM" id="SSF56425">
    <property type="entry name" value="Succinate dehydrogenase/fumarate reductase flavoprotein, catalytic domain"/>
    <property type="match status" value="1"/>
</dbReference>
<evidence type="ECO:0000313" key="22">
    <source>
        <dbReference type="Proteomes" id="UP000243679"/>
    </source>
</evidence>
<keyword evidence="7 16" id="KW-0285">Flavoprotein</keyword>
<evidence type="ECO:0000256" key="17">
    <source>
        <dbReference type="PIRSR" id="PIRSR611281-4"/>
    </source>
</evidence>
<dbReference type="SUPFAM" id="SSF51905">
    <property type="entry name" value="FAD/NAD(P)-binding domain"/>
    <property type="match status" value="1"/>
</dbReference>
<organism evidence="21 22">
    <name type="scientific">Candidatus Nitrosoglobus terrae</name>
    <dbReference type="NCBI Taxonomy" id="1630141"/>
    <lineage>
        <taxon>Bacteria</taxon>
        <taxon>Pseudomonadati</taxon>
        <taxon>Pseudomonadota</taxon>
        <taxon>Gammaproteobacteria</taxon>
        <taxon>Chromatiales</taxon>
        <taxon>Chromatiaceae</taxon>
        <taxon>Candidatus Nitrosoglobus</taxon>
    </lineage>
</organism>
<feature type="binding site" evidence="16">
    <location>
        <begin position="14"/>
        <end position="19"/>
    </location>
    <ligand>
        <name>FAD</name>
        <dbReference type="ChEBI" id="CHEBI:57692"/>
    </ligand>
</feature>
<dbReference type="Pfam" id="PF02910">
    <property type="entry name" value="Succ_DH_flav_C"/>
    <property type="match status" value="1"/>
</dbReference>
<dbReference type="GO" id="GO:0006099">
    <property type="term" value="P:tricarboxylic acid cycle"/>
    <property type="evidence" value="ECO:0007669"/>
    <property type="project" value="UniProtKB-UniRule"/>
</dbReference>
<comment type="pathway">
    <text evidence="2 18">Carbohydrate metabolism; tricarboxylic acid cycle; fumarate from succinate (bacterial route): step 1/1.</text>
</comment>
<dbReference type="Gene3D" id="3.50.50.60">
    <property type="entry name" value="FAD/NAD(P)-binding domain"/>
    <property type="match status" value="1"/>
</dbReference>
<evidence type="ECO:0000256" key="2">
    <source>
        <dbReference type="ARBA" id="ARBA00004894"/>
    </source>
</evidence>
<feature type="domain" description="Fumarate reductase/succinate dehydrogenase flavoprotein-like C-terminal" evidence="20">
    <location>
        <begin position="459"/>
        <end position="587"/>
    </location>
</feature>
<dbReference type="GO" id="GO:0009061">
    <property type="term" value="P:anaerobic respiration"/>
    <property type="evidence" value="ECO:0007669"/>
    <property type="project" value="TreeGrafter"/>
</dbReference>
<dbReference type="Gene3D" id="1.20.58.100">
    <property type="entry name" value="Fumarate reductase/succinate dehydrogenase flavoprotein-like, C-terminal domain"/>
    <property type="match status" value="1"/>
</dbReference>
<dbReference type="InterPro" id="IPR015939">
    <property type="entry name" value="Fum_Rdtase/Succ_DH_flav-like_C"/>
</dbReference>
<feature type="active site" description="Proton acceptor" evidence="14">
    <location>
        <position position="286"/>
    </location>
</feature>
<dbReference type="FunFam" id="1.20.58.100:FF:000001">
    <property type="entry name" value="Succinate dehydrogenase flavoprotein subunit (SdhA)"/>
    <property type="match status" value="1"/>
</dbReference>
<feature type="binding site" evidence="16">
    <location>
        <position position="387"/>
    </location>
    <ligand>
        <name>FAD</name>
        <dbReference type="ChEBI" id="CHEBI:57692"/>
    </ligand>
</feature>
<dbReference type="KEGG" id="ntt:TAO_1493"/>
<dbReference type="InterPro" id="IPR037099">
    <property type="entry name" value="Fum_R/Succ_DH_flav-like_C_sf"/>
</dbReference>
<evidence type="ECO:0000256" key="9">
    <source>
        <dbReference type="ARBA" id="ARBA00022982"/>
    </source>
</evidence>
<evidence type="ECO:0000256" key="4">
    <source>
        <dbReference type="ARBA" id="ARBA00012792"/>
    </source>
</evidence>
<gene>
    <name evidence="21" type="ORF">TAO_1493</name>
</gene>
<feature type="binding site" evidence="15">
    <location>
        <position position="254"/>
    </location>
    <ligand>
        <name>substrate</name>
    </ligand>
</feature>
<evidence type="ECO:0000256" key="10">
    <source>
        <dbReference type="ARBA" id="ARBA00023002"/>
    </source>
</evidence>
<dbReference type="NCBIfam" id="TIGR01812">
    <property type="entry name" value="sdhA_frdA_Gneg"/>
    <property type="match status" value="1"/>
</dbReference>
<sequence length="587" mass="64714">MNLPRRCFDVLVIGAGGGGLRAALQLSQAEANVAVVSKVFPTRSHTVAAQGGINAALANVSPDNWLWHMYDTVKGSDYLGDQDAIEYMCRAAAHLVIDLEHAGVPFSRLENGKIYQRAFGGQSQNFGEAQAARTCAAADRTGHAILHSLYQQNIKAKTHFFDEFFALDLIKDISGYILGAVVLEIETGQPWIIEAKCTLLATGGAGRLFRTNTNARINTGDGMAMALRAGIPLQDMEFIQFHPTGIAGKGMLITEGARGEGGYLINRDGERFMERYASHAKDLASRDVVSRAIYTEVKEGRGCGPHGNYVLLKLEHLGEAVIKDRLPGIRQLTLTFLHLDPAENPIPVYPTCHYIMGGIPTNRFGQVVAPYKEGAEEAIPGLYAVGECACVSVHGANRLGGNSLLDIVVFGRAAGNHIIAHLKKHRYHRALAADDVDQALARLARWERSGNGENMDELRAELQSVMEQNCGVFRNKTVLEEAVKKVTVIAERLQDVRLKDQSKVFNTARLNALELENLVELSQAVACCALARQESRGAHYRVDYPERDDIRWLKHSLYFKGQTQIEYKPVRLKPLTVETFPPKERVY</sequence>
<proteinExistence type="inferred from homology"/>
<feature type="binding site" evidence="16">
    <location>
        <begin position="37"/>
        <end position="52"/>
    </location>
    <ligand>
        <name>FAD</name>
        <dbReference type="ChEBI" id="CHEBI:57692"/>
    </ligand>
</feature>
<evidence type="ECO:0000256" key="13">
    <source>
        <dbReference type="NCBIfam" id="TIGR01816"/>
    </source>
</evidence>
<feature type="domain" description="FAD-dependent oxidoreductase 2 FAD-binding" evidence="19">
    <location>
        <begin position="9"/>
        <end position="404"/>
    </location>
</feature>
<evidence type="ECO:0000256" key="11">
    <source>
        <dbReference type="ARBA" id="ARBA00023136"/>
    </source>
</evidence>
<dbReference type="InterPro" id="IPR011281">
    <property type="entry name" value="Succ_DH_flav_su_fwd"/>
</dbReference>
<dbReference type="PIRSF" id="PIRSF000171">
    <property type="entry name" value="SDHA_APRA_LASPO"/>
    <property type="match status" value="1"/>
</dbReference>
<comment type="subcellular location">
    <subcellularLocation>
        <location evidence="1 18">Cell inner membrane</location>
        <topology evidence="1 18">Peripheral membrane protein</topology>
        <orientation evidence="1 18">Cytoplasmic side</orientation>
    </subcellularLocation>
</comment>
<dbReference type="InterPro" id="IPR014006">
    <property type="entry name" value="Succ_Dhase_FrdA_Gneg"/>
</dbReference>
<dbReference type="PROSITE" id="PS00504">
    <property type="entry name" value="FRD_SDH_FAD_BINDING"/>
    <property type="match status" value="1"/>
</dbReference>